<evidence type="ECO:0000313" key="2">
    <source>
        <dbReference type="Proteomes" id="UP000007879"/>
    </source>
</evidence>
<evidence type="ECO:0000313" key="1">
    <source>
        <dbReference type="EnsemblMetazoa" id="XP_019855362.1"/>
    </source>
</evidence>
<proteinExistence type="predicted"/>
<reference evidence="1" key="2">
    <citation type="submission" date="2024-06" db="UniProtKB">
        <authorList>
            <consortium name="EnsemblMetazoa"/>
        </authorList>
    </citation>
    <scope>IDENTIFICATION</scope>
</reference>
<name>A0AAN0JF16_AMPQE</name>
<accession>A0AAN0JF16</accession>
<dbReference type="RefSeq" id="XP_019855362.1">
    <property type="nucleotide sequence ID" value="XM_019999803.1"/>
</dbReference>
<reference evidence="2" key="1">
    <citation type="journal article" date="2010" name="Nature">
        <title>The Amphimedon queenslandica genome and the evolution of animal complexity.</title>
        <authorList>
            <person name="Srivastava M."/>
            <person name="Simakov O."/>
            <person name="Chapman J."/>
            <person name="Fahey B."/>
            <person name="Gauthier M.E."/>
            <person name="Mitros T."/>
            <person name="Richards G.S."/>
            <person name="Conaco C."/>
            <person name="Dacre M."/>
            <person name="Hellsten U."/>
            <person name="Larroux C."/>
            <person name="Putnam N.H."/>
            <person name="Stanke M."/>
            <person name="Adamska M."/>
            <person name="Darling A."/>
            <person name="Degnan S.M."/>
            <person name="Oakley T.H."/>
            <person name="Plachetzki D.C."/>
            <person name="Zhai Y."/>
            <person name="Adamski M."/>
            <person name="Calcino A."/>
            <person name="Cummins S.F."/>
            <person name="Goodstein D.M."/>
            <person name="Harris C."/>
            <person name="Jackson D.J."/>
            <person name="Leys S.P."/>
            <person name="Shu S."/>
            <person name="Woodcroft B.J."/>
            <person name="Vervoort M."/>
            <person name="Kosik K.S."/>
            <person name="Manning G."/>
            <person name="Degnan B.M."/>
            <person name="Rokhsar D.S."/>
        </authorList>
    </citation>
    <scope>NUCLEOTIDE SEQUENCE [LARGE SCALE GENOMIC DNA]</scope>
</reference>
<organism evidence="1 2">
    <name type="scientific">Amphimedon queenslandica</name>
    <name type="common">Sponge</name>
    <dbReference type="NCBI Taxonomy" id="400682"/>
    <lineage>
        <taxon>Eukaryota</taxon>
        <taxon>Metazoa</taxon>
        <taxon>Porifera</taxon>
        <taxon>Demospongiae</taxon>
        <taxon>Heteroscleromorpha</taxon>
        <taxon>Haplosclerida</taxon>
        <taxon>Niphatidae</taxon>
        <taxon>Amphimedon</taxon>
    </lineage>
</organism>
<dbReference type="KEGG" id="aqu:109584178"/>
<keyword evidence="2" id="KW-1185">Reference proteome</keyword>
<protein>
    <submittedName>
        <fullName evidence="1">Uncharacterized protein</fullName>
    </submittedName>
</protein>
<dbReference type="AlphaFoldDB" id="A0AAN0JF16"/>
<dbReference type="Proteomes" id="UP000007879">
    <property type="component" value="Unassembled WGS sequence"/>
</dbReference>
<dbReference type="EnsemblMetazoa" id="XM_019999803.1">
    <property type="protein sequence ID" value="XP_019855362.1"/>
    <property type="gene ID" value="LOC109584178"/>
</dbReference>
<dbReference type="GeneID" id="109584178"/>
<sequence>MQPKTSKTLIYDNVKIVNTSSLIQISCDCPSPDNMTNFTSLTKSTLLIRKEINELRQNKNMSTSDVLKQLNDYMYQIKIINESLQPLITQSNKPRMPTLTGLNLISSITINHGDCVDELWECTPHEVYNLHSDSIVDIGVCTTVYSPYANDTHIVVGASCNIVPILSKPVFSVILLKRTADSRYVSGLQLLKQSTIACRCFNENEQQASCHAYLKKCSYQQNISHNGTVSVY</sequence>